<dbReference type="Gene3D" id="3.40.50.2000">
    <property type="entry name" value="Glycogen Phosphorylase B"/>
    <property type="match status" value="2"/>
</dbReference>
<name>A0A2T1M2V8_9CHRO</name>
<evidence type="ECO:0000313" key="6">
    <source>
        <dbReference type="Proteomes" id="UP000239001"/>
    </source>
</evidence>
<evidence type="ECO:0000259" key="4">
    <source>
        <dbReference type="Pfam" id="PF13439"/>
    </source>
</evidence>
<evidence type="ECO:0000256" key="2">
    <source>
        <dbReference type="ARBA" id="ARBA00022679"/>
    </source>
</evidence>
<dbReference type="PANTHER" id="PTHR12526">
    <property type="entry name" value="GLYCOSYLTRANSFERASE"/>
    <property type="match status" value="1"/>
</dbReference>
<feature type="domain" description="Glycosyl transferase family 1" evidence="3">
    <location>
        <begin position="204"/>
        <end position="369"/>
    </location>
</feature>
<dbReference type="GO" id="GO:0016757">
    <property type="term" value="F:glycosyltransferase activity"/>
    <property type="evidence" value="ECO:0007669"/>
    <property type="project" value="UniProtKB-KW"/>
</dbReference>
<dbReference type="CDD" id="cd03801">
    <property type="entry name" value="GT4_PimA-like"/>
    <property type="match status" value="1"/>
</dbReference>
<dbReference type="EMBL" id="PXOH01000002">
    <property type="protein sequence ID" value="PSF39088.1"/>
    <property type="molecule type" value="Genomic_DNA"/>
</dbReference>
<feature type="domain" description="Glycosyltransferase subfamily 4-like N-terminal" evidence="4">
    <location>
        <begin position="14"/>
        <end position="201"/>
    </location>
</feature>
<dbReference type="RefSeq" id="WP_106455452.1">
    <property type="nucleotide sequence ID" value="NZ_PXOH01000002.1"/>
</dbReference>
<proteinExistence type="predicted"/>
<dbReference type="AlphaFoldDB" id="A0A2T1M2V8"/>
<gene>
    <name evidence="5" type="ORF">C7H19_03290</name>
</gene>
<evidence type="ECO:0000313" key="5">
    <source>
        <dbReference type="EMBL" id="PSF39088.1"/>
    </source>
</evidence>
<dbReference type="PANTHER" id="PTHR12526:SF510">
    <property type="entry name" value="D-INOSITOL 3-PHOSPHATE GLYCOSYLTRANSFERASE"/>
    <property type="match status" value="1"/>
</dbReference>
<dbReference type="InterPro" id="IPR001296">
    <property type="entry name" value="Glyco_trans_1"/>
</dbReference>
<keyword evidence="6" id="KW-1185">Reference proteome</keyword>
<reference evidence="5 6" key="2">
    <citation type="submission" date="2018-03" db="EMBL/GenBank/DDBJ databases">
        <authorList>
            <person name="Keele B.F."/>
        </authorList>
    </citation>
    <scope>NUCLEOTIDE SEQUENCE [LARGE SCALE GENOMIC DNA]</scope>
    <source>
        <strain evidence="5 6">CCALA 016</strain>
    </source>
</reference>
<keyword evidence="1" id="KW-0328">Glycosyltransferase</keyword>
<keyword evidence="2 5" id="KW-0808">Transferase</keyword>
<reference evidence="5 6" key="1">
    <citation type="submission" date="2018-03" db="EMBL/GenBank/DDBJ databases">
        <title>The ancient ancestry and fast evolution of plastids.</title>
        <authorList>
            <person name="Moore K.R."/>
            <person name="Magnabosco C."/>
            <person name="Momper L."/>
            <person name="Gold D.A."/>
            <person name="Bosak T."/>
            <person name="Fournier G.P."/>
        </authorList>
    </citation>
    <scope>NUCLEOTIDE SEQUENCE [LARGE SCALE GENOMIC DNA]</scope>
    <source>
        <strain evidence="5 6">CCALA 016</strain>
    </source>
</reference>
<dbReference type="SUPFAM" id="SSF53756">
    <property type="entry name" value="UDP-Glycosyltransferase/glycogen phosphorylase"/>
    <property type="match status" value="1"/>
</dbReference>
<organism evidence="5 6">
    <name type="scientific">Aphanothece hegewaldii CCALA 016</name>
    <dbReference type="NCBI Taxonomy" id="2107694"/>
    <lineage>
        <taxon>Bacteria</taxon>
        <taxon>Bacillati</taxon>
        <taxon>Cyanobacteriota</taxon>
        <taxon>Cyanophyceae</taxon>
        <taxon>Oscillatoriophycideae</taxon>
        <taxon>Chroococcales</taxon>
        <taxon>Aphanothecaceae</taxon>
        <taxon>Aphanothece</taxon>
    </lineage>
</organism>
<evidence type="ECO:0000256" key="1">
    <source>
        <dbReference type="ARBA" id="ARBA00022676"/>
    </source>
</evidence>
<comment type="caution">
    <text evidence="5">The sequence shown here is derived from an EMBL/GenBank/DDBJ whole genome shotgun (WGS) entry which is preliminary data.</text>
</comment>
<protein>
    <submittedName>
        <fullName evidence="5">Glycosyltransferase family 1 protein</fullName>
    </submittedName>
</protein>
<dbReference type="Pfam" id="PF13439">
    <property type="entry name" value="Glyco_transf_4"/>
    <property type="match status" value="1"/>
</dbReference>
<dbReference type="InterPro" id="IPR028098">
    <property type="entry name" value="Glyco_trans_4-like_N"/>
</dbReference>
<dbReference type="OrthoDB" id="9787111at2"/>
<evidence type="ECO:0000259" key="3">
    <source>
        <dbReference type="Pfam" id="PF00534"/>
    </source>
</evidence>
<dbReference type="Pfam" id="PF00534">
    <property type="entry name" value="Glycos_transf_1"/>
    <property type="match status" value="1"/>
</dbReference>
<sequence length="396" mass="44233">MKILLLNDFGTATGGAELQILSLRQGLRERGHEVRLLSSSISPIANTEVLSDYCCFGTNTKLQVLSQTVNPSAYLYLRQILHDFKPDVVHVRIFMGQLSPLILPLLKDVPCLYQTAMYRAICPTGKKILPDGSPCQDKPGLACLRQGCLTPPSWFILMIQRQLWQKWRKAFDLVVALSYGMKNKLEAEGIKPVQVVYNGVPERPKRPPLSDPPLVAFAGRLSLEKGVKVLLEAFAQVVAKLPQARLLIAGQGNEKTELVNLAEKLGISQHIIWLGHLSRTELENHFDSAWVQVVPSLWDEPFGNVTTEAMMRGTAVIASAVGAQPEIVKEGVTGFLVPPNDVERLANALVELLFNPQKAEKMGQAGRERALTHFSENRRTEHFLELYQQIYQQYYA</sequence>
<dbReference type="Proteomes" id="UP000239001">
    <property type="component" value="Unassembled WGS sequence"/>
</dbReference>
<accession>A0A2T1M2V8</accession>